<evidence type="ECO:0000313" key="7">
    <source>
        <dbReference type="WBParaSite" id="GPUH_0001175301-mRNA-1"/>
    </source>
</evidence>
<dbReference type="PANTHER" id="PTHR23359">
    <property type="entry name" value="NUCLEOTIDE KINASE"/>
    <property type="match status" value="1"/>
</dbReference>
<dbReference type="PRINTS" id="PR00094">
    <property type="entry name" value="ADENYLTKNASE"/>
</dbReference>
<evidence type="ECO:0000256" key="1">
    <source>
        <dbReference type="ARBA" id="ARBA00022679"/>
    </source>
</evidence>
<gene>
    <name evidence="5" type="ORF">GPUH_LOCUS11739</name>
</gene>
<keyword evidence="2" id="KW-0547">Nucleotide-binding</keyword>
<dbReference type="AlphaFoldDB" id="A0A183DSP8"/>
<dbReference type="GO" id="GO:0006139">
    <property type="term" value="P:nucleobase-containing compound metabolic process"/>
    <property type="evidence" value="ECO:0007669"/>
    <property type="project" value="InterPro"/>
</dbReference>
<organism evidence="7">
    <name type="scientific">Gongylonema pulchrum</name>
    <dbReference type="NCBI Taxonomy" id="637853"/>
    <lineage>
        <taxon>Eukaryota</taxon>
        <taxon>Metazoa</taxon>
        <taxon>Ecdysozoa</taxon>
        <taxon>Nematoda</taxon>
        <taxon>Chromadorea</taxon>
        <taxon>Rhabditida</taxon>
        <taxon>Spirurina</taxon>
        <taxon>Spiruromorpha</taxon>
        <taxon>Spiruroidea</taxon>
        <taxon>Gongylonematidae</taxon>
        <taxon>Gongylonema</taxon>
    </lineage>
</organism>
<evidence type="ECO:0000313" key="5">
    <source>
        <dbReference type="EMBL" id="VDN19178.1"/>
    </source>
</evidence>
<dbReference type="Proteomes" id="UP000271098">
    <property type="component" value="Unassembled WGS sequence"/>
</dbReference>
<reference evidence="5 6" key="2">
    <citation type="submission" date="2018-11" db="EMBL/GenBank/DDBJ databases">
        <authorList>
            <consortium name="Pathogen Informatics"/>
        </authorList>
    </citation>
    <scope>NUCLEOTIDE SEQUENCE [LARGE SCALE GENOMIC DNA]</scope>
</reference>
<dbReference type="InterPro" id="IPR027417">
    <property type="entry name" value="P-loop_NTPase"/>
</dbReference>
<dbReference type="WBParaSite" id="GPUH_0001175301-mRNA-1">
    <property type="protein sequence ID" value="GPUH_0001175301-mRNA-1"/>
    <property type="gene ID" value="GPUH_0001175301"/>
</dbReference>
<protein>
    <submittedName>
        <fullName evidence="7">Adenylate kinase</fullName>
    </submittedName>
</protein>
<keyword evidence="3 4" id="KW-0418">Kinase</keyword>
<dbReference type="InterPro" id="IPR000850">
    <property type="entry name" value="Adenylat/UMP-CMP_kin"/>
</dbReference>
<dbReference type="Pfam" id="PF00406">
    <property type="entry name" value="ADK"/>
    <property type="match status" value="1"/>
</dbReference>
<evidence type="ECO:0000313" key="6">
    <source>
        <dbReference type="Proteomes" id="UP000271098"/>
    </source>
</evidence>
<dbReference type="Gene3D" id="3.40.50.300">
    <property type="entry name" value="P-loop containing nucleotide triphosphate hydrolases"/>
    <property type="match status" value="1"/>
</dbReference>
<dbReference type="HAMAP" id="MF_00235">
    <property type="entry name" value="Adenylate_kinase_Adk"/>
    <property type="match status" value="1"/>
</dbReference>
<dbReference type="InterPro" id="IPR033690">
    <property type="entry name" value="Adenylat_kinase_CS"/>
</dbReference>
<keyword evidence="1 4" id="KW-0808">Transferase</keyword>
<evidence type="ECO:0000256" key="2">
    <source>
        <dbReference type="ARBA" id="ARBA00022741"/>
    </source>
</evidence>
<evidence type="ECO:0000256" key="4">
    <source>
        <dbReference type="RuleBase" id="RU003330"/>
    </source>
</evidence>
<dbReference type="GO" id="GO:0019205">
    <property type="term" value="F:nucleobase-containing compound kinase activity"/>
    <property type="evidence" value="ECO:0007669"/>
    <property type="project" value="InterPro"/>
</dbReference>
<sequence length="209" mass="22483">MHFCCTLAKDTATSESSPKVRFELEINPTEKAGNKTTPATSSIQAKVAGNVDVAPLLANFTGGPGAGKGTQCAKIVEKYGLTHLSTGELLRAEVNSGSPRGAELNKIMQNGDLVPLDVVLGLLKEAISRATINGSNGFLIDGYPREIKQGDCFEAEVQAPNLVFYLEVSQDTLVKRCLKRAQTRLSRFLSLTKFSSALTVLLSDLYFEV</sequence>
<evidence type="ECO:0000256" key="3">
    <source>
        <dbReference type="ARBA" id="ARBA00022777"/>
    </source>
</evidence>
<dbReference type="PROSITE" id="PS00113">
    <property type="entry name" value="ADENYLATE_KINASE"/>
    <property type="match status" value="1"/>
</dbReference>
<name>A0A183DSP8_9BILA</name>
<reference evidence="7" key="1">
    <citation type="submission" date="2016-06" db="UniProtKB">
        <authorList>
            <consortium name="WormBaseParasite"/>
        </authorList>
    </citation>
    <scope>IDENTIFICATION</scope>
</reference>
<keyword evidence="6" id="KW-1185">Reference proteome</keyword>
<dbReference type="GO" id="GO:0005524">
    <property type="term" value="F:ATP binding"/>
    <property type="evidence" value="ECO:0007669"/>
    <property type="project" value="InterPro"/>
</dbReference>
<dbReference type="CDD" id="cd01428">
    <property type="entry name" value="ADK"/>
    <property type="match status" value="1"/>
</dbReference>
<dbReference type="OrthoDB" id="442176at2759"/>
<dbReference type="SUPFAM" id="SSF52540">
    <property type="entry name" value="P-loop containing nucleoside triphosphate hydrolases"/>
    <property type="match status" value="1"/>
</dbReference>
<dbReference type="EMBL" id="UYRT01078767">
    <property type="protein sequence ID" value="VDN19178.1"/>
    <property type="molecule type" value="Genomic_DNA"/>
</dbReference>
<comment type="similarity">
    <text evidence="4">Belongs to the adenylate kinase family.</text>
</comment>
<accession>A0A183DSP8</accession>
<proteinExistence type="inferred from homology"/>